<dbReference type="EMBL" id="UZAH01025518">
    <property type="protein sequence ID" value="VDO65448.1"/>
    <property type="molecule type" value="Genomic_DNA"/>
</dbReference>
<feature type="transmembrane region" description="Helical" evidence="6">
    <location>
        <begin position="311"/>
        <end position="332"/>
    </location>
</feature>
<feature type="transmembrane region" description="Helical" evidence="6">
    <location>
        <begin position="339"/>
        <end position="362"/>
    </location>
</feature>
<feature type="transmembrane region" description="Helical" evidence="6">
    <location>
        <begin position="198"/>
        <end position="217"/>
    </location>
</feature>
<keyword evidence="4 6" id="KW-1133">Transmembrane helix</keyword>
<dbReference type="InterPro" id="IPR036259">
    <property type="entry name" value="MFS_trans_sf"/>
</dbReference>
<feature type="transmembrane region" description="Helical" evidence="6">
    <location>
        <begin position="115"/>
        <end position="136"/>
    </location>
</feature>
<dbReference type="GO" id="GO:0022857">
    <property type="term" value="F:transmembrane transporter activity"/>
    <property type="evidence" value="ECO:0007669"/>
    <property type="project" value="InterPro"/>
</dbReference>
<keyword evidence="3 6" id="KW-0812">Transmembrane</keyword>
<keyword evidence="8" id="KW-1185">Reference proteome</keyword>
<feature type="transmembrane region" description="Helical" evidence="6">
    <location>
        <begin position="282"/>
        <end position="305"/>
    </location>
</feature>
<comment type="subcellular location">
    <subcellularLocation>
        <location evidence="1">Membrane</location>
        <topology evidence="1">Multi-pass membrane protein</topology>
    </subcellularLocation>
</comment>
<dbReference type="PANTHER" id="PTHR43385">
    <property type="entry name" value="RIBOFLAVIN TRANSPORTER RIBJ"/>
    <property type="match status" value="1"/>
</dbReference>
<accession>A0A3P8ALV2</accession>
<evidence type="ECO:0000313" key="9">
    <source>
        <dbReference type="WBParaSite" id="HPBE_0000567701-mRNA-1"/>
    </source>
</evidence>
<dbReference type="WBParaSite" id="HPBE_0000567701-mRNA-1">
    <property type="protein sequence ID" value="HPBE_0000567701-mRNA-1"/>
    <property type="gene ID" value="HPBE_0000567701"/>
</dbReference>
<dbReference type="Pfam" id="PF07690">
    <property type="entry name" value="MFS_1"/>
    <property type="match status" value="1"/>
</dbReference>
<protein>
    <submittedName>
        <fullName evidence="9">MFS domain-containing protein</fullName>
    </submittedName>
</protein>
<gene>
    <name evidence="7" type="ORF">HPBE_LOCUS5678</name>
</gene>
<keyword evidence="5 6" id="KW-0472">Membrane</keyword>
<dbReference type="InterPro" id="IPR052983">
    <property type="entry name" value="MFS_Riboflavin_Transporter"/>
</dbReference>
<organism evidence="8 9">
    <name type="scientific">Heligmosomoides polygyrus</name>
    <name type="common">Parasitic roundworm</name>
    <dbReference type="NCBI Taxonomy" id="6339"/>
    <lineage>
        <taxon>Eukaryota</taxon>
        <taxon>Metazoa</taxon>
        <taxon>Ecdysozoa</taxon>
        <taxon>Nematoda</taxon>
        <taxon>Chromadorea</taxon>
        <taxon>Rhabditida</taxon>
        <taxon>Rhabditina</taxon>
        <taxon>Rhabditomorpha</taxon>
        <taxon>Strongyloidea</taxon>
        <taxon>Heligmosomidae</taxon>
        <taxon>Heligmosomoides</taxon>
    </lineage>
</organism>
<dbReference type="GO" id="GO:0016020">
    <property type="term" value="C:membrane"/>
    <property type="evidence" value="ECO:0007669"/>
    <property type="project" value="UniProtKB-SubCell"/>
</dbReference>
<evidence type="ECO:0000256" key="6">
    <source>
        <dbReference type="SAM" id="Phobius"/>
    </source>
</evidence>
<feature type="transmembrane region" description="Helical" evidence="6">
    <location>
        <begin position="405"/>
        <end position="424"/>
    </location>
</feature>
<dbReference type="AlphaFoldDB" id="A0A183FGB4"/>
<dbReference type="CDD" id="cd17353">
    <property type="entry name" value="MFS_OFA_like"/>
    <property type="match status" value="1"/>
</dbReference>
<reference evidence="9" key="2">
    <citation type="submission" date="2019-09" db="UniProtKB">
        <authorList>
            <consortium name="WormBaseParasite"/>
        </authorList>
    </citation>
    <scope>IDENTIFICATION</scope>
</reference>
<dbReference type="InterPro" id="IPR011701">
    <property type="entry name" value="MFS"/>
</dbReference>
<evidence type="ECO:0000313" key="7">
    <source>
        <dbReference type="EMBL" id="VDO65448.1"/>
    </source>
</evidence>
<accession>A0A183FGB4</accession>
<dbReference type="Proteomes" id="UP000050761">
    <property type="component" value="Unassembled WGS sequence"/>
</dbReference>
<sequence>METDDVVLRRFSHQSRPAMVLLGGLFSMLSFGLVYTFGNMLPYMVSYFRWKVDPSMRFGQLIWLQTLMSGVPFAMLLGGVMERRFGGRKTAMLGSALYTTGIAVTYFSIQHSFGAVLLTMGFMASVGGSLAYNAILTTAQRWFPDSVGLAGGMIVGGYGCGAFVLSPLQTAFINPLDYRVNSDGFFTQTDLLERVPQVFIVMAVLFALLQTAGLPFIGQPLEELNVEDELLVLDSCEKSVATQLKSTTFLLLFLSLTCNALWVQLISGLYKAFGQQFIDSDLYLSLVGSLAAVFNACSRVVWGVVADHTSYQFSMAIVCTVGASLVWLLPTVRALGSHVVFLVTICGIFTCIGGTYSLFPYITHKCFGSTNFSVIYGCLQCSLSLAGVIAGTLSQFVLPKLGFEVLFLITGCFMALSLIITSLLHCTISTPPRPDSREHYSSLEQ</sequence>
<proteinExistence type="predicted"/>
<evidence type="ECO:0000256" key="1">
    <source>
        <dbReference type="ARBA" id="ARBA00004141"/>
    </source>
</evidence>
<reference evidence="7 8" key="1">
    <citation type="submission" date="2018-11" db="EMBL/GenBank/DDBJ databases">
        <authorList>
            <consortium name="Pathogen Informatics"/>
        </authorList>
    </citation>
    <scope>NUCLEOTIDE SEQUENCE [LARGE SCALE GENOMIC DNA]</scope>
</reference>
<feature type="transmembrane region" description="Helical" evidence="6">
    <location>
        <begin position="58"/>
        <end position="78"/>
    </location>
</feature>
<evidence type="ECO:0000256" key="2">
    <source>
        <dbReference type="ARBA" id="ARBA00022448"/>
    </source>
</evidence>
<evidence type="ECO:0000313" key="8">
    <source>
        <dbReference type="Proteomes" id="UP000050761"/>
    </source>
</evidence>
<feature type="transmembrane region" description="Helical" evidence="6">
    <location>
        <begin position="90"/>
        <end position="109"/>
    </location>
</feature>
<feature type="transmembrane region" description="Helical" evidence="6">
    <location>
        <begin position="18"/>
        <end position="38"/>
    </location>
</feature>
<dbReference type="PANTHER" id="PTHR43385:SF1">
    <property type="entry name" value="RIBOFLAVIN TRANSPORTER RIBJ"/>
    <property type="match status" value="1"/>
</dbReference>
<name>A0A183FGB4_HELPZ</name>
<dbReference type="Gene3D" id="1.20.1250.20">
    <property type="entry name" value="MFS general substrate transporter like domains"/>
    <property type="match status" value="2"/>
</dbReference>
<feature type="transmembrane region" description="Helical" evidence="6">
    <location>
        <begin position="249"/>
        <end position="270"/>
    </location>
</feature>
<keyword evidence="2" id="KW-0813">Transport</keyword>
<dbReference type="SUPFAM" id="SSF103473">
    <property type="entry name" value="MFS general substrate transporter"/>
    <property type="match status" value="1"/>
</dbReference>
<evidence type="ECO:0000256" key="5">
    <source>
        <dbReference type="ARBA" id="ARBA00023136"/>
    </source>
</evidence>
<feature type="transmembrane region" description="Helical" evidence="6">
    <location>
        <begin position="374"/>
        <end position="398"/>
    </location>
</feature>
<evidence type="ECO:0000256" key="3">
    <source>
        <dbReference type="ARBA" id="ARBA00022692"/>
    </source>
</evidence>
<evidence type="ECO:0000256" key="4">
    <source>
        <dbReference type="ARBA" id="ARBA00022989"/>
    </source>
</evidence>
<dbReference type="OrthoDB" id="410267at2759"/>